<keyword evidence="3" id="KW-0732">Signal</keyword>
<dbReference type="AlphaFoldDB" id="B3RWR7"/>
<dbReference type="PhylomeDB" id="B3RWR7"/>
<dbReference type="InterPro" id="IPR001314">
    <property type="entry name" value="Peptidase_S1A"/>
</dbReference>
<dbReference type="KEGG" id="tad:TRIADDRAFT_63971"/>
<dbReference type="PROSITE" id="PS00135">
    <property type="entry name" value="TRYPSIN_SER"/>
    <property type="match status" value="1"/>
</dbReference>
<dbReference type="CDD" id="cd00190">
    <property type="entry name" value="Tryp_SPc"/>
    <property type="match status" value="1"/>
</dbReference>
<dbReference type="InterPro" id="IPR009003">
    <property type="entry name" value="Peptidase_S1_PA"/>
</dbReference>
<dbReference type="InterPro" id="IPR033116">
    <property type="entry name" value="TRYPSIN_SER"/>
</dbReference>
<feature type="chain" id="PRO_5002798344" description="Peptidase S1 domain-containing protein" evidence="3">
    <location>
        <begin position="21"/>
        <end position="287"/>
    </location>
</feature>
<protein>
    <recommendedName>
        <fullName evidence="4">Peptidase S1 domain-containing protein</fullName>
    </recommendedName>
</protein>
<gene>
    <name evidence="5" type="ORF">TRIADDRAFT_63971</name>
</gene>
<feature type="domain" description="Peptidase S1" evidence="4">
    <location>
        <begin position="50"/>
        <end position="286"/>
    </location>
</feature>
<sequence length="287" mass="31649">MKTAIIFCALFAVTFASVRPVPFDLDEQHETVEYNPKVLTVPARKDIDRIINGQNDVRGEHPYQISLQRKNPSQPGSFYHTCGGSIINQQYILTAAHCVDSGVASDFRVVAGEYDFSRNDNSEQTIAVTKLIIRSDWNPAKINNDIAVVKLASKLTFNSYVAPIALASVTPPTNTASQVTGWGLTNYFLQTRPNILQVLNVKRRSDSDAAASSSNYNSFSQVAATTTAYRDGTCQGDSGGPLVFKQNNQYQQYGVVSYGTVPCSWSSADFYARVSSFKTWIENNSRI</sequence>
<evidence type="ECO:0000313" key="6">
    <source>
        <dbReference type="Proteomes" id="UP000009022"/>
    </source>
</evidence>
<proteinExistence type="predicted"/>
<keyword evidence="1" id="KW-1015">Disulfide bond</keyword>
<evidence type="ECO:0000313" key="5">
    <source>
        <dbReference type="EMBL" id="EDV24746.1"/>
    </source>
</evidence>
<keyword evidence="2" id="KW-0378">Hydrolase</keyword>
<dbReference type="GeneID" id="6753849"/>
<keyword evidence="2" id="KW-0720">Serine protease</keyword>
<dbReference type="eggNOG" id="KOG3627">
    <property type="taxonomic scope" value="Eukaryota"/>
</dbReference>
<dbReference type="FunFam" id="2.40.10.10:FF:000150">
    <property type="entry name" value="Chymotrypsin-like protease CTRL-1"/>
    <property type="match status" value="1"/>
</dbReference>
<dbReference type="SUPFAM" id="SSF50494">
    <property type="entry name" value="Trypsin-like serine proteases"/>
    <property type="match status" value="1"/>
</dbReference>
<dbReference type="GO" id="GO:0006508">
    <property type="term" value="P:proteolysis"/>
    <property type="evidence" value="ECO:0007669"/>
    <property type="project" value="UniProtKB-KW"/>
</dbReference>
<keyword evidence="6" id="KW-1185">Reference proteome</keyword>
<name>B3RWR7_TRIAD</name>
<evidence type="ECO:0000259" key="4">
    <source>
        <dbReference type="PROSITE" id="PS50240"/>
    </source>
</evidence>
<dbReference type="Pfam" id="PF00089">
    <property type="entry name" value="Trypsin"/>
    <property type="match status" value="1"/>
</dbReference>
<evidence type="ECO:0000256" key="3">
    <source>
        <dbReference type="SAM" id="SignalP"/>
    </source>
</evidence>
<dbReference type="InterPro" id="IPR018114">
    <property type="entry name" value="TRYPSIN_HIS"/>
</dbReference>
<dbReference type="HOGENOM" id="CLU_006842_7_6_1"/>
<dbReference type="InterPro" id="IPR043504">
    <property type="entry name" value="Peptidase_S1_PA_chymotrypsin"/>
</dbReference>
<dbReference type="GO" id="GO:0004252">
    <property type="term" value="F:serine-type endopeptidase activity"/>
    <property type="evidence" value="ECO:0000318"/>
    <property type="project" value="GO_Central"/>
</dbReference>
<reference evidence="5 6" key="1">
    <citation type="journal article" date="2008" name="Nature">
        <title>The Trichoplax genome and the nature of placozoans.</title>
        <authorList>
            <person name="Srivastava M."/>
            <person name="Begovic E."/>
            <person name="Chapman J."/>
            <person name="Putnam N.H."/>
            <person name="Hellsten U."/>
            <person name="Kawashima T."/>
            <person name="Kuo A."/>
            <person name="Mitros T."/>
            <person name="Salamov A."/>
            <person name="Carpenter M.L."/>
            <person name="Signorovitch A.Y."/>
            <person name="Moreno M.A."/>
            <person name="Kamm K."/>
            <person name="Grimwood J."/>
            <person name="Schmutz J."/>
            <person name="Shapiro H."/>
            <person name="Grigoriev I.V."/>
            <person name="Buss L.W."/>
            <person name="Schierwater B."/>
            <person name="Dellaporta S.L."/>
            <person name="Rokhsar D.S."/>
        </authorList>
    </citation>
    <scope>NUCLEOTIDE SEQUENCE [LARGE SCALE GENOMIC DNA]</scope>
    <source>
        <strain evidence="5 6">Grell-BS-1999</strain>
    </source>
</reference>
<dbReference type="RefSeq" id="XP_002112636.1">
    <property type="nucleotide sequence ID" value="XM_002112600.1"/>
</dbReference>
<dbReference type="InterPro" id="IPR001254">
    <property type="entry name" value="Trypsin_dom"/>
</dbReference>
<accession>B3RWR7</accession>
<dbReference type="PROSITE" id="PS00134">
    <property type="entry name" value="TRYPSIN_HIS"/>
    <property type="match status" value="1"/>
</dbReference>
<keyword evidence="2" id="KW-0645">Protease</keyword>
<dbReference type="OrthoDB" id="60866at2759"/>
<dbReference type="PANTHER" id="PTHR24252:SF7">
    <property type="entry name" value="HYALIN"/>
    <property type="match status" value="1"/>
</dbReference>
<dbReference type="STRING" id="10228.B3RWR7"/>
<dbReference type="CTD" id="6753849"/>
<dbReference type="PRINTS" id="PR00722">
    <property type="entry name" value="CHYMOTRYPSIN"/>
</dbReference>
<feature type="signal peptide" evidence="3">
    <location>
        <begin position="1"/>
        <end position="20"/>
    </location>
</feature>
<dbReference type="PANTHER" id="PTHR24252">
    <property type="entry name" value="ACROSIN-RELATED"/>
    <property type="match status" value="1"/>
</dbReference>
<organism evidence="5 6">
    <name type="scientific">Trichoplax adhaerens</name>
    <name type="common">Trichoplax reptans</name>
    <dbReference type="NCBI Taxonomy" id="10228"/>
    <lineage>
        <taxon>Eukaryota</taxon>
        <taxon>Metazoa</taxon>
        <taxon>Placozoa</taxon>
        <taxon>Uniplacotomia</taxon>
        <taxon>Trichoplacea</taxon>
        <taxon>Trichoplacidae</taxon>
        <taxon>Trichoplax</taxon>
    </lineage>
</organism>
<dbReference type="Gene3D" id="2.40.10.10">
    <property type="entry name" value="Trypsin-like serine proteases"/>
    <property type="match status" value="1"/>
</dbReference>
<evidence type="ECO:0000256" key="1">
    <source>
        <dbReference type="ARBA" id="ARBA00023157"/>
    </source>
</evidence>
<dbReference type="SMART" id="SM00020">
    <property type="entry name" value="Tryp_SPc"/>
    <property type="match status" value="1"/>
</dbReference>
<dbReference type="PROSITE" id="PS50240">
    <property type="entry name" value="TRYPSIN_DOM"/>
    <property type="match status" value="1"/>
</dbReference>
<dbReference type="Proteomes" id="UP000009022">
    <property type="component" value="Unassembled WGS sequence"/>
</dbReference>
<evidence type="ECO:0000256" key="2">
    <source>
        <dbReference type="RuleBase" id="RU363034"/>
    </source>
</evidence>
<dbReference type="InParanoid" id="B3RWR7"/>
<dbReference type="EMBL" id="DS985245">
    <property type="protein sequence ID" value="EDV24746.1"/>
    <property type="molecule type" value="Genomic_DNA"/>
</dbReference>